<accession>A0A0W8I200</accession>
<dbReference type="InterPro" id="IPR009051">
    <property type="entry name" value="Helical_ferredxn"/>
</dbReference>
<dbReference type="PANTHER" id="PTHR32479">
    <property type="entry name" value="GLYCOLATE OXIDASE IRON-SULFUR SUBUNIT"/>
    <property type="match status" value="1"/>
</dbReference>
<dbReference type="Pfam" id="PF13183">
    <property type="entry name" value="Fer4_8"/>
    <property type="match status" value="1"/>
</dbReference>
<proteinExistence type="predicted"/>
<keyword evidence="1 6" id="KW-0004">4Fe-4S</keyword>
<comment type="catalytic activity">
    <reaction evidence="6">
        <text>(R)-lactate + A = pyruvate + AH2</text>
        <dbReference type="Rhea" id="RHEA:15089"/>
        <dbReference type="ChEBI" id="CHEBI:13193"/>
        <dbReference type="ChEBI" id="CHEBI:15361"/>
        <dbReference type="ChEBI" id="CHEBI:16004"/>
        <dbReference type="ChEBI" id="CHEBI:17499"/>
    </reaction>
</comment>
<feature type="domain" description="4Fe-4S ferredoxin-type" evidence="7">
    <location>
        <begin position="10"/>
        <end position="41"/>
    </location>
</feature>
<dbReference type="EMBL" id="LQBL01000032">
    <property type="protein sequence ID" value="KUG51666.1"/>
    <property type="molecule type" value="Genomic_DNA"/>
</dbReference>
<evidence type="ECO:0000256" key="6">
    <source>
        <dbReference type="PIRNR" id="PIRNR000139"/>
    </source>
</evidence>
<keyword evidence="9" id="KW-1185">Reference proteome</keyword>
<evidence type="ECO:0000256" key="1">
    <source>
        <dbReference type="ARBA" id="ARBA00022485"/>
    </source>
</evidence>
<dbReference type="SUPFAM" id="SSF54862">
    <property type="entry name" value="4Fe-4S ferredoxins"/>
    <property type="match status" value="1"/>
</dbReference>
<dbReference type="PIRSF" id="PIRSF000139">
    <property type="entry name" value="Glc_ox_4Fe-4S"/>
    <property type="match status" value="1"/>
</dbReference>
<dbReference type="PROSITE" id="PS51379">
    <property type="entry name" value="4FE4S_FER_2"/>
    <property type="match status" value="2"/>
</dbReference>
<dbReference type="Proteomes" id="UP000054837">
    <property type="component" value="Unassembled WGS sequence"/>
</dbReference>
<organism evidence="8 9">
    <name type="scientific">Serinicoccus chungangensis</name>
    <dbReference type="NCBI Taxonomy" id="767452"/>
    <lineage>
        <taxon>Bacteria</taxon>
        <taxon>Bacillati</taxon>
        <taxon>Actinomycetota</taxon>
        <taxon>Actinomycetes</taxon>
        <taxon>Micrococcales</taxon>
        <taxon>Ornithinimicrobiaceae</taxon>
        <taxon>Serinicoccus</taxon>
    </lineage>
</organism>
<dbReference type="InterPro" id="IPR017900">
    <property type="entry name" value="4Fe4S_Fe_S_CS"/>
</dbReference>
<keyword evidence="3" id="KW-0677">Repeat</keyword>
<keyword evidence="6" id="KW-0249">Electron transport</keyword>
<dbReference type="PROSITE" id="PS00198">
    <property type="entry name" value="4FE4S_FER_1"/>
    <property type="match status" value="1"/>
</dbReference>
<comment type="caution">
    <text evidence="8">The sequence shown here is derived from an EMBL/GenBank/DDBJ whole genome shotgun (WGS) entry which is preliminary data.</text>
</comment>
<evidence type="ECO:0000259" key="7">
    <source>
        <dbReference type="PROSITE" id="PS51379"/>
    </source>
</evidence>
<dbReference type="InterPro" id="IPR012257">
    <property type="entry name" value="Glc_ox_4Fe-4S"/>
</dbReference>
<dbReference type="GO" id="GO:0046872">
    <property type="term" value="F:metal ion binding"/>
    <property type="evidence" value="ECO:0007669"/>
    <property type="project" value="UniProtKB-UniRule"/>
</dbReference>
<dbReference type="EC" id="1.1.99.14" evidence="6"/>
<dbReference type="OrthoDB" id="9770306at2"/>
<keyword evidence="2 6" id="KW-0479">Metal-binding</keyword>
<dbReference type="InterPro" id="IPR017896">
    <property type="entry name" value="4Fe4S_Fe-S-bd"/>
</dbReference>
<sequence>MADPAFDASRPPDPDLLDDCVHCGFCLTTCPTYQLWGEEMDSPRGRIDQIRSASEGAPLTAATVGHLDACLGCMACVTSCPSGVRYDLLLEQTRAQVERRVTRPPRDRALRALVFALFPHPRRLRLLRGPLRAAQRSGALGLLRRTGLVGRVSPELEVMQSLAPPLGPRVTVAPRTPAQGPRRAVVGMLTGCVQREFFGEVNAATVRVLAAEGCEVVAPETQGCCGALSVHTGREEEGRTFARRLVDTFEAAGVETVVVNSAGCGSTMKEYAHLLADDPDYAARARVFADRVRDLSEILVELGPQAPRHPVAATTEPLTLAYHDACHLRHAQGVVSAPRQLLGAIPGVDLVEIPDGEICCGSAGVYNILQPEPATELGDRKAASILRTGAGLVVTANPGCLMQISRALERAGHPLPFVHTAVVLDASIRGVPLPGLPSEPRREGAVR</sequence>
<evidence type="ECO:0000256" key="2">
    <source>
        <dbReference type="ARBA" id="ARBA00022723"/>
    </source>
</evidence>
<keyword evidence="6" id="KW-0813">Transport</keyword>
<dbReference type="InterPro" id="IPR004017">
    <property type="entry name" value="Cys_rich_dom"/>
</dbReference>
<feature type="domain" description="4Fe-4S ferredoxin-type" evidence="7">
    <location>
        <begin position="60"/>
        <end position="91"/>
    </location>
</feature>
<dbReference type="Pfam" id="PF02754">
    <property type="entry name" value="CCG"/>
    <property type="match status" value="2"/>
</dbReference>
<evidence type="ECO:0000256" key="5">
    <source>
        <dbReference type="ARBA" id="ARBA00023014"/>
    </source>
</evidence>
<dbReference type="GO" id="GO:0019154">
    <property type="term" value="F:glycolate dehydrogenase activity"/>
    <property type="evidence" value="ECO:0007669"/>
    <property type="project" value="UniProtKB-EC"/>
</dbReference>
<dbReference type="STRING" id="767452.AVL62_09315"/>
<dbReference type="PANTHER" id="PTHR32479:SF17">
    <property type="entry name" value="GLYCOLATE OXIDASE IRON-SULFUR SUBUNIT"/>
    <property type="match status" value="1"/>
</dbReference>
<evidence type="ECO:0000256" key="4">
    <source>
        <dbReference type="ARBA" id="ARBA00023004"/>
    </source>
</evidence>
<reference evidence="8 9" key="1">
    <citation type="submission" date="2015-12" db="EMBL/GenBank/DDBJ databases">
        <title>Serinicoccus chungangenesis strain CD08_5 genome sequencing and assembly.</title>
        <authorList>
            <person name="Chander A.M."/>
            <person name="Kaur G."/>
            <person name="Nair G.R."/>
            <person name="Dhawan D.K."/>
            <person name="Kochhar R.K."/>
            <person name="Mayilraj S."/>
            <person name="Bhadada S.K."/>
        </authorList>
    </citation>
    <scope>NUCLEOTIDE SEQUENCE [LARGE SCALE GENOMIC DNA]</scope>
    <source>
        <strain evidence="8 9">CD08_5</strain>
    </source>
</reference>
<comment type="function">
    <text evidence="6">Component of a complex that catalyzes the oxidation of glycolate to glyoxylate.</text>
</comment>
<dbReference type="GO" id="GO:0051539">
    <property type="term" value="F:4 iron, 4 sulfur cluster binding"/>
    <property type="evidence" value="ECO:0007669"/>
    <property type="project" value="UniProtKB-UniRule"/>
</dbReference>
<gene>
    <name evidence="8" type="ORF">AVL62_09315</name>
</gene>
<keyword evidence="4 6" id="KW-0408">Iron</keyword>
<keyword evidence="5 6" id="KW-0411">Iron-sulfur</keyword>
<comment type="catalytic activity">
    <reaction evidence="6">
        <text>glycolate + A = glyoxylate + AH2</text>
        <dbReference type="Rhea" id="RHEA:21264"/>
        <dbReference type="ChEBI" id="CHEBI:13193"/>
        <dbReference type="ChEBI" id="CHEBI:17499"/>
        <dbReference type="ChEBI" id="CHEBI:29805"/>
        <dbReference type="ChEBI" id="CHEBI:36655"/>
        <dbReference type="EC" id="1.1.99.14"/>
    </reaction>
</comment>
<comment type="cofactor">
    <cofactor evidence="6">
        <name>[4Fe-4S] cluster</name>
        <dbReference type="ChEBI" id="CHEBI:49883"/>
    </cofactor>
    <text evidence="6">Binds 2 [4Fe-4S] clusters.</text>
</comment>
<dbReference type="AlphaFoldDB" id="A0A0W8I200"/>
<evidence type="ECO:0000313" key="9">
    <source>
        <dbReference type="Proteomes" id="UP000054837"/>
    </source>
</evidence>
<dbReference type="Gene3D" id="1.10.1060.10">
    <property type="entry name" value="Alpha-helical ferredoxin"/>
    <property type="match status" value="1"/>
</dbReference>
<protein>
    <recommendedName>
        <fullName evidence="6">Glycolate oxidase iron-sulfur subunit</fullName>
        <ecNumber evidence="6">1.1.99.14</ecNumber>
    </recommendedName>
</protein>
<evidence type="ECO:0000256" key="3">
    <source>
        <dbReference type="ARBA" id="ARBA00022737"/>
    </source>
</evidence>
<evidence type="ECO:0000313" key="8">
    <source>
        <dbReference type="EMBL" id="KUG51666.1"/>
    </source>
</evidence>
<name>A0A0W8I200_9MICO</name>